<accession>A0A9P4H7I4</accession>
<organism evidence="1 2">
    <name type="scientific">Setomelanomma holmii</name>
    <dbReference type="NCBI Taxonomy" id="210430"/>
    <lineage>
        <taxon>Eukaryota</taxon>
        <taxon>Fungi</taxon>
        <taxon>Dikarya</taxon>
        <taxon>Ascomycota</taxon>
        <taxon>Pezizomycotina</taxon>
        <taxon>Dothideomycetes</taxon>
        <taxon>Pleosporomycetidae</taxon>
        <taxon>Pleosporales</taxon>
        <taxon>Pleosporineae</taxon>
        <taxon>Phaeosphaeriaceae</taxon>
        <taxon>Setomelanomma</taxon>
    </lineage>
</organism>
<name>A0A9P4H7I4_9PLEO</name>
<evidence type="ECO:0000313" key="1">
    <source>
        <dbReference type="EMBL" id="KAF2029666.1"/>
    </source>
</evidence>
<evidence type="ECO:0008006" key="3">
    <source>
        <dbReference type="Google" id="ProtNLM"/>
    </source>
</evidence>
<reference evidence="1" key="1">
    <citation type="journal article" date="2020" name="Stud. Mycol.">
        <title>101 Dothideomycetes genomes: a test case for predicting lifestyles and emergence of pathogens.</title>
        <authorList>
            <person name="Haridas S."/>
            <person name="Albert R."/>
            <person name="Binder M."/>
            <person name="Bloem J."/>
            <person name="Labutti K."/>
            <person name="Salamov A."/>
            <person name="Andreopoulos B."/>
            <person name="Baker S."/>
            <person name="Barry K."/>
            <person name="Bills G."/>
            <person name="Bluhm B."/>
            <person name="Cannon C."/>
            <person name="Castanera R."/>
            <person name="Culley D."/>
            <person name="Daum C."/>
            <person name="Ezra D."/>
            <person name="Gonzalez J."/>
            <person name="Henrissat B."/>
            <person name="Kuo A."/>
            <person name="Liang C."/>
            <person name="Lipzen A."/>
            <person name="Lutzoni F."/>
            <person name="Magnuson J."/>
            <person name="Mondo S."/>
            <person name="Nolan M."/>
            <person name="Ohm R."/>
            <person name="Pangilinan J."/>
            <person name="Park H.-J."/>
            <person name="Ramirez L."/>
            <person name="Alfaro M."/>
            <person name="Sun H."/>
            <person name="Tritt A."/>
            <person name="Yoshinaga Y."/>
            <person name="Zwiers L.-H."/>
            <person name="Turgeon B."/>
            <person name="Goodwin S."/>
            <person name="Spatafora J."/>
            <person name="Crous P."/>
            <person name="Grigoriev I."/>
        </authorList>
    </citation>
    <scope>NUCLEOTIDE SEQUENCE</scope>
    <source>
        <strain evidence="1">CBS 110217</strain>
    </source>
</reference>
<proteinExistence type="predicted"/>
<evidence type="ECO:0000313" key="2">
    <source>
        <dbReference type="Proteomes" id="UP000799777"/>
    </source>
</evidence>
<protein>
    <recommendedName>
        <fullName evidence="3">Chemotaxis protein</fullName>
    </recommendedName>
</protein>
<comment type="caution">
    <text evidence="1">The sequence shown here is derived from an EMBL/GenBank/DDBJ whole genome shotgun (WGS) entry which is preliminary data.</text>
</comment>
<sequence>MKIHPYEKQANANHVTALELFLADLQNLNDKLLTPIARAAVERGEKTLLAAIKLVDQPTIEIVRAVAYTMAASNEAKAMIDIFDQQINELDKTAESLKDLMAQTDLGQDNDAQLIANIQLIASVQTQLLRGFQNFCNELSDTFKQNRVTDEIDAVVKEPLPSSRKRNTWRSEQFSIRCRNQRLDFQAWQ</sequence>
<keyword evidence="2" id="KW-1185">Reference proteome</keyword>
<dbReference type="Proteomes" id="UP000799777">
    <property type="component" value="Unassembled WGS sequence"/>
</dbReference>
<dbReference type="OrthoDB" id="10600822at2759"/>
<dbReference type="AlphaFoldDB" id="A0A9P4H7I4"/>
<gene>
    <name evidence="1" type="ORF">EK21DRAFT_112708</name>
</gene>
<dbReference type="EMBL" id="ML978198">
    <property type="protein sequence ID" value="KAF2029666.1"/>
    <property type="molecule type" value="Genomic_DNA"/>
</dbReference>